<feature type="domain" description="MmgE/PrpD N-terminal" evidence="2">
    <location>
        <begin position="8"/>
        <end position="253"/>
    </location>
</feature>
<comment type="caution">
    <text evidence="4">The sequence shown here is derived from an EMBL/GenBank/DDBJ whole genome shotgun (WGS) entry which is preliminary data.</text>
</comment>
<dbReference type="RefSeq" id="WP_339122543.1">
    <property type="nucleotide sequence ID" value="NZ_BAABKS010000017.1"/>
</dbReference>
<comment type="similarity">
    <text evidence="1">Belongs to the PrpD family.</text>
</comment>
<evidence type="ECO:0000256" key="1">
    <source>
        <dbReference type="ARBA" id="ARBA00006174"/>
    </source>
</evidence>
<evidence type="ECO:0000259" key="2">
    <source>
        <dbReference type="Pfam" id="PF03972"/>
    </source>
</evidence>
<feature type="domain" description="MmgE/PrpD C-terminal" evidence="3">
    <location>
        <begin position="277"/>
        <end position="441"/>
    </location>
</feature>
<organism evidence="4 5">
    <name type="scientific">Pseudonocardia benzenivorans</name>
    <dbReference type="NCBI Taxonomy" id="228005"/>
    <lineage>
        <taxon>Bacteria</taxon>
        <taxon>Bacillati</taxon>
        <taxon>Actinomycetota</taxon>
        <taxon>Actinomycetes</taxon>
        <taxon>Pseudonocardiales</taxon>
        <taxon>Pseudonocardiaceae</taxon>
        <taxon>Pseudonocardia</taxon>
    </lineage>
</organism>
<dbReference type="Proteomes" id="UP001597182">
    <property type="component" value="Unassembled WGS sequence"/>
</dbReference>
<dbReference type="InterPro" id="IPR005656">
    <property type="entry name" value="MmgE_PrpD"/>
</dbReference>
<dbReference type="SUPFAM" id="SSF103378">
    <property type="entry name" value="2-methylcitrate dehydratase PrpD"/>
    <property type="match status" value="1"/>
</dbReference>
<dbReference type="PANTHER" id="PTHR16943:SF8">
    <property type="entry name" value="2-METHYLCITRATE DEHYDRATASE"/>
    <property type="match status" value="1"/>
</dbReference>
<keyword evidence="5" id="KW-1185">Reference proteome</keyword>
<dbReference type="Pfam" id="PF19305">
    <property type="entry name" value="MmgE_PrpD_C"/>
    <property type="match status" value="1"/>
</dbReference>
<dbReference type="Pfam" id="PF03972">
    <property type="entry name" value="MmgE_PrpD_N"/>
    <property type="match status" value="1"/>
</dbReference>
<evidence type="ECO:0000313" key="4">
    <source>
        <dbReference type="EMBL" id="MFD1235781.1"/>
    </source>
</evidence>
<evidence type="ECO:0000313" key="5">
    <source>
        <dbReference type="Proteomes" id="UP001597182"/>
    </source>
</evidence>
<dbReference type="InterPro" id="IPR045336">
    <property type="entry name" value="MmgE_PrpD_N"/>
</dbReference>
<sequence length="482" mass="49547">MAERTLAEHLAAFAAKSTQSQLPGDVAASVGRRVLDVLGLCVAALDLPTSRAALDHVAEQGGAPQAHAVGLPAAVPAAWAAFANGVTAHSLDYDDTHLPSVLHPSAAVVPAALAAAEYAGASGARTVEAIAVGLEITVRLGMAGYDERLGNSVFFEHGQHATSICGAMGGAAAAALLLDLGEDGVRDALGITASMAAGVIEANRTGGTVKRVHCGWAAHSAVTAAQLVRRGFSGPPTVLEGRFGFFEAFLRGEADPAAITDGLGDEWAVPGIFFKPYPANHFTHTAVDAAARLRERGVRPQDVTSATLGVPGAVIRTIGEPIETKRAPVTGYQAQFSGPYAVAVGLFGGGGLGAALADYTDALAADPDRRALMAKVDVVADARCDAVFPHQFPAVLRVTTADGREWTEEVLTNRGGPDRPLTDAEHARKFRDNLAVTLPADVAGAVADEVTDTVLGLAASDDPAVVGRLLARLTPTFSDTEE</sequence>
<dbReference type="InterPro" id="IPR045337">
    <property type="entry name" value="MmgE_PrpD_C"/>
</dbReference>
<dbReference type="Gene3D" id="3.30.1330.120">
    <property type="entry name" value="2-methylcitrate dehydratase PrpD"/>
    <property type="match status" value="1"/>
</dbReference>
<dbReference type="InterPro" id="IPR042183">
    <property type="entry name" value="MmgE/PrpD_sf_1"/>
</dbReference>
<evidence type="ECO:0000259" key="3">
    <source>
        <dbReference type="Pfam" id="PF19305"/>
    </source>
</evidence>
<gene>
    <name evidence="4" type="ORF">ACFQ34_21015</name>
</gene>
<dbReference type="InterPro" id="IPR042188">
    <property type="entry name" value="MmgE/PrpD_sf_2"/>
</dbReference>
<dbReference type="EMBL" id="JBHTMB010000171">
    <property type="protein sequence ID" value="MFD1235781.1"/>
    <property type="molecule type" value="Genomic_DNA"/>
</dbReference>
<reference evidence="5" key="1">
    <citation type="journal article" date="2019" name="Int. J. Syst. Evol. Microbiol.">
        <title>The Global Catalogue of Microorganisms (GCM) 10K type strain sequencing project: providing services to taxonomists for standard genome sequencing and annotation.</title>
        <authorList>
            <consortium name="The Broad Institute Genomics Platform"/>
            <consortium name="The Broad Institute Genome Sequencing Center for Infectious Disease"/>
            <person name="Wu L."/>
            <person name="Ma J."/>
        </authorList>
    </citation>
    <scope>NUCLEOTIDE SEQUENCE [LARGE SCALE GENOMIC DNA]</scope>
    <source>
        <strain evidence="5">CCUG 49018</strain>
    </source>
</reference>
<accession>A0ABW3VN77</accession>
<dbReference type="Gene3D" id="1.10.4100.10">
    <property type="entry name" value="2-methylcitrate dehydratase PrpD"/>
    <property type="match status" value="1"/>
</dbReference>
<protein>
    <submittedName>
        <fullName evidence="4">MmgE/PrpD family protein</fullName>
    </submittedName>
</protein>
<dbReference type="InterPro" id="IPR036148">
    <property type="entry name" value="MmgE/PrpD_sf"/>
</dbReference>
<dbReference type="PANTHER" id="PTHR16943">
    <property type="entry name" value="2-METHYLCITRATE DEHYDRATASE-RELATED"/>
    <property type="match status" value="1"/>
</dbReference>
<name>A0ABW3VN77_9PSEU</name>
<proteinExistence type="inferred from homology"/>